<feature type="transmembrane region" description="Helical" evidence="1">
    <location>
        <begin position="138"/>
        <end position="165"/>
    </location>
</feature>
<feature type="transmembrane region" description="Helical" evidence="1">
    <location>
        <begin position="73"/>
        <end position="93"/>
    </location>
</feature>
<name>A0A840WZZ2_9RHOB</name>
<reference evidence="2 3" key="1">
    <citation type="submission" date="2020-08" db="EMBL/GenBank/DDBJ databases">
        <title>Genomic Encyclopedia of Type Strains, Phase IV (KMG-IV): sequencing the most valuable type-strain genomes for metagenomic binning, comparative biology and taxonomic classification.</title>
        <authorList>
            <person name="Goeker M."/>
        </authorList>
    </citation>
    <scope>NUCLEOTIDE SEQUENCE [LARGE SCALE GENOMIC DNA]</scope>
    <source>
        <strain evidence="2 3">DSM 103377</strain>
    </source>
</reference>
<sequence>MSARRASLWVLGALILVMIAIMKLVTGPILLEAAEGQRIFDARFGYSYEEARAYLKALDPHGLRVYLGPQRQIDTIFPVLMALFVIGLTLRSINIASWGSRGAFILGAVAMAGFDLLENARVADMLVSGAMIITPEQVAAASTVTIFKFITYGVVLTCLVLSIAVEHWKDRTAKAGAA</sequence>
<dbReference type="Proteomes" id="UP000553766">
    <property type="component" value="Unassembled WGS sequence"/>
</dbReference>
<dbReference type="RefSeq" id="WP_184012610.1">
    <property type="nucleotide sequence ID" value="NZ_JACIJS010000008.1"/>
</dbReference>
<comment type="caution">
    <text evidence="2">The sequence shown here is derived from an EMBL/GenBank/DDBJ whole genome shotgun (WGS) entry which is preliminary data.</text>
</comment>
<keyword evidence="1" id="KW-0812">Transmembrane</keyword>
<evidence type="ECO:0000313" key="2">
    <source>
        <dbReference type="EMBL" id="MBB5516720.1"/>
    </source>
</evidence>
<accession>A0A840WZZ2</accession>
<dbReference type="EMBL" id="JACIJS010000008">
    <property type="protein sequence ID" value="MBB5516720.1"/>
    <property type="molecule type" value="Genomic_DNA"/>
</dbReference>
<keyword evidence="1" id="KW-0472">Membrane</keyword>
<keyword evidence="3" id="KW-1185">Reference proteome</keyword>
<dbReference type="AlphaFoldDB" id="A0A840WZZ2"/>
<evidence type="ECO:0000256" key="1">
    <source>
        <dbReference type="SAM" id="Phobius"/>
    </source>
</evidence>
<organism evidence="2 3">
    <name type="scientific">Rubricella aquisinus</name>
    <dbReference type="NCBI Taxonomy" id="2028108"/>
    <lineage>
        <taxon>Bacteria</taxon>
        <taxon>Pseudomonadati</taxon>
        <taxon>Pseudomonadota</taxon>
        <taxon>Alphaproteobacteria</taxon>
        <taxon>Rhodobacterales</taxon>
        <taxon>Paracoccaceae</taxon>
        <taxon>Rubricella</taxon>
    </lineage>
</organism>
<feature type="transmembrane region" description="Helical" evidence="1">
    <location>
        <begin position="99"/>
        <end position="117"/>
    </location>
</feature>
<keyword evidence="1" id="KW-1133">Transmembrane helix</keyword>
<protein>
    <submittedName>
        <fullName evidence="2">Uncharacterized protein</fullName>
    </submittedName>
</protein>
<gene>
    <name evidence="2" type="ORF">FHS89_002760</name>
</gene>
<feature type="transmembrane region" description="Helical" evidence="1">
    <location>
        <begin position="6"/>
        <end position="31"/>
    </location>
</feature>
<proteinExistence type="predicted"/>
<evidence type="ECO:0000313" key="3">
    <source>
        <dbReference type="Proteomes" id="UP000553766"/>
    </source>
</evidence>